<proteinExistence type="predicted"/>
<dbReference type="EMBL" id="BJNP01000038">
    <property type="protein sequence ID" value="GEC73276.1"/>
    <property type="molecule type" value="Genomic_DNA"/>
</dbReference>
<dbReference type="STRING" id="983.SAMN05443543_11637"/>
<dbReference type="OrthoDB" id="9802264at2"/>
<dbReference type="PANTHER" id="PTHR43023:SF3">
    <property type="entry name" value="PROTEIN TRIGALACTOSYLDIACYLGLYCEROL 3, CHLOROPLASTIC"/>
    <property type="match status" value="1"/>
</dbReference>
<dbReference type="PROSITE" id="PS50893">
    <property type="entry name" value="ABC_TRANSPORTER_2"/>
    <property type="match status" value="1"/>
</dbReference>
<dbReference type="Proteomes" id="UP000316775">
    <property type="component" value="Unassembled WGS sequence"/>
</dbReference>
<dbReference type="Gene3D" id="3.40.50.300">
    <property type="entry name" value="P-loop containing nucleotide triphosphate hydrolases"/>
    <property type="match status" value="1"/>
</dbReference>
<keyword evidence="1" id="KW-0813">Transport</keyword>
<evidence type="ECO:0000259" key="4">
    <source>
        <dbReference type="PROSITE" id="PS50893"/>
    </source>
</evidence>
<keyword evidence="2" id="KW-0547">Nucleotide-binding</keyword>
<comment type="caution">
    <text evidence="5">The sequence shown here is derived from an EMBL/GenBank/DDBJ whole genome shotgun (WGS) entry which is preliminary data.</text>
</comment>
<dbReference type="RefSeq" id="WP_073247301.1">
    <property type="nucleotide sequence ID" value="NZ_BJNP01000038.1"/>
</dbReference>
<evidence type="ECO:0000256" key="1">
    <source>
        <dbReference type="ARBA" id="ARBA00022448"/>
    </source>
</evidence>
<dbReference type="GO" id="GO:0016887">
    <property type="term" value="F:ATP hydrolysis activity"/>
    <property type="evidence" value="ECO:0007669"/>
    <property type="project" value="InterPro"/>
</dbReference>
<accession>A0A4Y4AYP5</accession>
<evidence type="ECO:0000256" key="3">
    <source>
        <dbReference type="ARBA" id="ARBA00022840"/>
    </source>
</evidence>
<evidence type="ECO:0000256" key="2">
    <source>
        <dbReference type="ARBA" id="ARBA00022741"/>
    </source>
</evidence>
<keyword evidence="6" id="KW-1185">Reference proteome</keyword>
<keyword evidence="3 5" id="KW-0067">ATP-binding</keyword>
<organism evidence="5 6">
    <name type="scientific">Flavobacterium flevense</name>
    <dbReference type="NCBI Taxonomy" id="983"/>
    <lineage>
        <taxon>Bacteria</taxon>
        <taxon>Pseudomonadati</taxon>
        <taxon>Bacteroidota</taxon>
        <taxon>Flavobacteriia</taxon>
        <taxon>Flavobacteriales</taxon>
        <taxon>Flavobacteriaceae</taxon>
        <taxon>Flavobacterium</taxon>
    </lineage>
</organism>
<dbReference type="InterPro" id="IPR003593">
    <property type="entry name" value="AAA+_ATPase"/>
</dbReference>
<reference evidence="5 6" key="1">
    <citation type="submission" date="2019-06" db="EMBL/GenBank/DDBJ databases">
        <title>Whole genome shotgun sequence of Flavobacterium flevense NBRC 14960.</title>
        <authorList>
            <person name="Hosoyama A."/>
            <person name="Uohara A."/>
            <person name="Ohji S."/>
            <person name="Ichikawa N."/>
        </authorList>
    </citation>
    <scope>NUCLEOTIDE SEQUENCE [LARGE SCALE GENOMIC DNA]</scope>
    <source>
        <strain evidence="5 6">NBRC 14960</strain>
    </source>
</reference>
<evidence type="ECO:0000313" key="6">
    <source>
        <dbReference type="Proteomes" id="UP000316775"/>
    </source>
</evidence>
<name>A0A4Y4AYP5_9FLAO</name>
<dbReference type="GO" id="GO:0005524">
    <property type="term" value="F:ATP binding"/>
    <property type="evidence" value="ECO:0007669"/>
    <property type="project" value="UniProtKB-KW"/>
</dbReference>
<evidence type="ECO:0000313" key="5">
    <source>
        <dbReference type="EMBL" id="GEC73276.1"/>
    </source>
</evidence>
<dbReference type="PROSITE" id="PS00211">
    <property type="entry name" value="ABC_TRANSPORTER_1"/>
    <property type="match status" value="1"/>
</dbReference>
<dbReference type="Pfam" id="PF00005">
    <property type="entry name" value="ABC_tran"/>
    <property type="match status" value="1"/>
</dbReference>
<protein>
    <submittedName>
        <fullName evidence="5">ABC transporter ATP-binding protein</fullName>
    </submittedName>
</protein>
<dbReference type="AlphaFoldDB" id="A0A4Y4AYP5"/>
<dbReference type="SMART" id="SM00382">
    <property type="entry name" value="AAA"/>
    <property type="match status" value="1"/>
</dbReference>
<dbReference type="InterPro" id="IPR027417">
    <property type="entry name" value="P-loop_NTPase"/>
</dbReference>
<dbReference type="PANTHER" id="PTHR43023">
    <property type="entry name" value="PROTEIN TRIGALACTOSYLDIACYLGLYCEROL 3, CHLOROPLASTIC"/>
    <property type="match status" value="1"/>
</dbReference>
<gene>
    <name evidence="5" type="ORF">FFL01_28150</name>
</gene>
<sequence>MKKEVNDKVVIDIKDLRKSFGDQKVLDGITLQLHKEENLVVLGKSGSGKSVLIKCIVNLLKHDAGSIKVGKHELTDIKEDDLIEVRKKIGFLFQSAALYDSMTVRENLAFALSRLSKEFSKEETDQKIMEALENVGLPDSIDKMPSELSGGMKKRIGLARTLVVNPKIILFDEPTTGLDPVTSREISDLINETKAKFRNSSIIITHDIDCVKTVADRIAMIKEGKIYKQGSLEEFLNDEDPYIKSFFK</sequence>
<feature type="domain" description="ABC transporter" evidence="4">
    <location>
        <begin position="11"/>
        <end position="248"/>
    </location>
</feature>
<dbReference type="SUPFAM" id="SSF52540">
    <property type="entry name" value="P-loop containing nucleoside triphosphate hydrolases"/>
    <property type="match status" value="1"/>
</dbReference>
<dbReference type="InterPro" id="IPR003439">
    <property type="entry name" value="ABC_transporter-like_ATP-bd"/>
</dbReference>
<dbReference type="InterPro" id="IPR017871">
    <property type="entry name" value="ABC_transporter-like_CS"/>
</dbReference>